<protein>
    <submittedName>
        <fullName evidence="1">Uncharacterized protein</fullName>
    </submittedName>
</protein>
<comment type="caution">
    <text evidence="1">The sequence shown here is derived from an EMBL/GenBank/DDBJ whole genome shotgun (WGS) entry which is preliminary data.</text>
</comment>
<sequence length="98" mass="11192">MIQRCDSHRRMHPSIAKLPAYVKARKNSKAILDQISQLTCGPELQCTAQKQRTNMHTMASENSSGYQRANPNSDLNLAFWFQLPPIFFNHGLFDALML</sequence>
<organism evidence="1 2">
    <name type="scientific">Anisodus acutangulus</name>
    <dbReference type="NCBI Taxonomy" id="402998"/>
    <lineage>
        <taxon>Eukaryota</taxon>
        <taxon>Viridiplantae</taxon>
        <taxon>Streptophyta</taxon>
        <taxon>Embryophyta</taxon>
        <taxon>Tracheophyta</taxon>
        <taxon>Spermatophyta</taxon>
        <taxon>Magnoliopsida</taxon>
        <taxon>eudicotyledons</taxon>
        <taxon>Gunneridae</taxon>
        <taxon>Pentapetalae</taxon>
        <taxon>asterids</taxon>
        <taxon>lamiids</taxon>
        <taxon>Solanales</taxon>
        <taxon>Solanaceae</taxon>
        <taxon>Solanoideae</taxon>
        <taxon>Hyoscyameae</taxon>
        <taxon>Anisodus</taxon>
    </lineage>
</organism>
<keyword evidence="2" id="KW-1185">Reference proteome</keyword>
<reference evidence="2" key="1">
    <citation type="journal article" date="2023" name="Proc. Natl. Acad. Sci. U.S.A.">
        <title>Genomic and structural basis for evolution of tropane alkaloid biosynthesis.</title>
        <authorList>
            <person name="Wanga Y.-J."/>
            <person name="Taina T."/>
            <person name="Yua J.-Y."/>
            <person name="Lia J."/>
            <person name="Xua B."/>
            <person name="Chenc J."/>
            <person name="D'Auriad J.C."/>
            <person name="Huanga J.-P."/>
            <person name="Huanga S.-X."/>
        </authorList>
    </citation>
    <scope>NUCLEOTIDE SEQUENCE [LARGE SCALE GENOMIC DNA]</scope>
    <source>
        <strain evidence="2">cv. KIB-2019</strain>
    </source>
</reference>
<dbReference type="AlphaFoldDB" id="A0A9Q1REH3"/>
<evidence type="ECO:0000313" key="1">
    <source>
        <dbReference type="EMBL" id="KAJ8551545.1"/>
    </source>
</evidence>
<accession>A0A9Q1REH3</accession>
<proteinExistence type="predicted"/>
<name>A0A9Q1REH3_9SOLA</name>
<dbReference type="EMBL" id="JAJAGQ010000010">
    <property type="protein sequence ID" value="KAJ8551545.1"/>
    <property type="molecule type" value="Genomic_DNA"/>
</dbReference>
<dbReference type="Proteomes" id="UP001152561">
    <property type="component" value="Unassembled WGS sequence"/>
</dbReference>
<evidence type="ECO:0000313" key="2">
    <source>
        <dbReference type="Proteomes" id="UP001152561"/>
    </source>
</evidence>
<gene>
    <name evidence="1" type="ORF">K7X08_021560</name>
</gene>